<reference evidence="1 2" key="1">
    <citation type="submission" date="2024-04" db="EMBL/GenBank/DDBJ databases">
        <title>whole genome sequencing of Lutimonas vermicola strain IMCC1616.</title>
        <authorList>
            <person name="Bae S.S."/>
        </authorList>
    </citation>
    <scope>NUCLEOTIDE SEQUENCE [LARGE SCALE GENOMIC DNA]</scope>
    <source>
        <strain evidence="1 2">IMCC1616</strain>
    </source>
</reference>
<name>A0ABU9L5M4_9FLAO</name>
<gene>
    <name evidence="1" type="ORF">AABB81_14315</name>
</gene>
<evidence type="ECO:0000313" key="2">
    <source>
        <dbReference type="Proteomes" id="UP001474120"/>
    </source>
</evidence>
<protein>
    <submittedName>
        <fullName evidence="1">Uncharacterized protein</fullName>
    </submittedName>
</protein>
<proteinExistence type="predicted"/>
<dbReference type="EMBL" id="JBCDNA010000003">
    <property type="protein sequence ID" value="MEL4457079.1"/>
    <property type="molecule type" value="Genomic_DNA"/>
</dbReference>
<evidence type="ECO:0000313" key="1">
    <source>
        <dbReference type="EMBL" id="MEL4457079.1"/>
    </source>
</evidence>
<organism evidence="1 2">
    <name type="scientific">Lutimonas vermicola</name>
    <dbReference type="NCBI Taxonomy" id="414288"/>
    <lineage>
        <taxon>Bacteria</taxon>
        <taxon>Pseudomonadati</taxon>
        <taxon>Bacteroidota</taxon>
        <taxon>Flavobacteriia</taxon>
        <taxon>Flavobacteriales</taxon>
        <taxon>Flavobacteriaceae</taxon>
        <taxon>Lutimonas</taxon>
    </lineage>
</organism>
<keyword evidence="2" id="KW-1185">Reference proteome</keyword>
<dbReference type="Proteomes" id="UP001474120">
    <property type="component" value="Unassembled WGS sequence"/>
</dbReference>
<sequence length="87" mass="10092">MVNRERASKRKLAFFLERSETIIFLVFKRSLKGTLAEPMNPLQKNGYYILVESSLSFWSEAINSFFCFSQFTSLWLAQLEGNIDASQ</sequence>
<dbReference type="RefSeq" id="WP_342161240.1">
    <property type="nucleotide sequence ID" value="NZ_JBCDNA010000003.1"/>
</dbReference>
<accession>A0ABU9L5M4</accession>
<comment type="caution">
    <text evidence="1">The sequence shown here is derived from an EMBL/GenBank/DDBJ whole genome shotgun (WGS) entry which is preliminary data.</text>
</comment>